<dbReference type="RefSeq" id="WP_160554910.1">
    <property type="nucleotide sequence ID" value="NZ_CP047650.1"/>
</dbReference>
<dbReference type="Proteomes" id="UP000464787">
    <property type="component" value="Chromosome"/>
</dbReference>
<dbReference type="KEGG" id="xyk:GT347_25810"/>
<feature type="domain" description="Serine aminopeptidase S33" evidence="1">
    <location>
        <begin position="31"/>
        <end position="135"/>
    </location>
</feature>
<dbReference type="InterPro" id="IPR022742">
    <property type="entry name" value="Hydrolase_4"/>
</dbReference>
<protein>
    <submittedName>
        <fullName evidence="2">Alpha/beta fold hydrolase</fullName>
    </submittedName>
</protein>
<dbReference type="EMBL" id="CP047650">
    <property type="protein sequence ID" value="QHJ01101.1"/>
    <property type="molecule type" value="Genomic_DNA"/>
</dbReference>
<dbReference type="SUPFAM" id="SSF53474">
    <property type="entry name" value="alpha/beta-Hydrolases"/>
    <property type="match status" value="1"/>
</dbReference>
<evidence type="ECO:0000313" key="2">
    <source>
        <dbReference type="EMBL" id="QHJ01101.1"/>
    </source>
</evidence>
<dbReference type="Gene3D" id="3.40.50.1820">
    <property type="entry name" value="alpha/beta hydrolase"/>
    <property type="match status" value="1"/>
</dbReference>
<name>A0A857JAQ8_9BURK</name>
<proteinExistence type="predicted"/>
<dbReference type="PANTHER" id="PTHR43798:SF33">
    <property type="entry name" value="HYDROLASE, PUTATIVE (AFU_ORTHOLOGUE AFUA_2G14860)-RELATED"/>
    <property type="match status" value="1"/>
</dbReference>
<reference evidence="2 3" key="1">
    <citation type="submission" date="2020-01" db="EMBL/GenBank/DDBJ databases">
        <title>Genome sequencing of strain KACC 21265.</title>
        <authorList>
            <person name="Heo J."/>
            <person name="Kim S.-J."/>
            <person name="Kim J.-S."/>
            <person name="Hong S.-B."/>
            <person name="Kwon S.-W."/>
        </authorList>
    </citation>
    <scope>NUCLEOTIDE SEQUENCE [LARGE SCALE GENOMIC DNA]</scope>
    <source>
        <strain evidence="2 3">KACC 21265</strain>
    </source>
</reference>
<organism evidence="2 3">
    <name type="scientific">Xylophilus rhododendri</name>
    <dbReference type="NCBI Taxonomy" id="2697032"/>
    <lineage>
        <taxon>Bacteria</taxon>
        <taxon>Pseudomonadati</taxon>
        <taxon>Pseudomonadota</taxon>
        <taxon>Betaproteobacteria</taxon>
        <taxon>Burkholderiales</taxon>
        <taxon>Xylophilus</taxon>
    </lineage>
</organism>
<dbReference type="InterPro" id="IPR050266">
    <property type="entry name" value="AB_hydrolase_sf"/>
</dbReference>
<dbReference type="GO" id="GO:0016787">
    <property type="term" value="F:hydrolase activity"/>
    <property type="evidence" value="ECO:0007669"/>
    <property type="project" value="UniProtKB-KW"/>
</dbReference>
<sequence>MTAVRAFSVPFRGYRLAGAITSAADGDTLRVLALHGGGQSNHRTAQYLLTHLAEHGLPGAAFDHIGHGDTGGELSDSSLDDRVEQAVAVAQARRMRPPLALIGSSMGGHIACRLITRLQPEALVLFCPAAYEAAAEPLPFGPAFQQTIRSTSDFAASPAFEALEHFRGRLLLVLGEQDAVIPPAVIEQYRQRARQAARVELISLPAGHLLHRWLQEQPDRMRPVLDRVRAILQA</sequence>
<gene>
    <name evidence="2" type="ORF">GT347_25810</name>
</gene>
<dbReference type="AlphaFoldDB" id="A0A857JAQ8"/>
<evidence type="ECO:0000313" key="3">
    <source>
        <dbReference type="Proteomes" id="UP000464787"/>
    </source>
</evidence>
<evidence type="ECO:0000259" key="1">
    <source>
        <dbReference type="Pfam" id="PF12146"/>
    </source>
</evidence>
<accession>A0A857JAQ8</accession>
<keyword evidence="3" id="KW-1185">Reference proteome</keyword>
<dbReference type="InterPro" id="IPR029058">
    <property type="entry name" value="AB_hydrolase_fold"/>
</dbReference>
<dbReference type="GO" id="GO:0016020">
    <property type="term" value="C:membrane"/>
    <property type="evidence" value="ECO:0007669"/>
    <property type="project" value="TreeGrafter"/>
</dbReference>
<dbReference type="Pfam" id="PF12146">
    <property type="entry name" value="Hydrolase_4"/>
    <property type="match status" value="1"/>
</dbReference>
<dbReference type="PANTHER" id="PTHR43798">
    <property type="entry name" value="MONOACYLGLYCEROL LIPASE"/>
    <property type="match status" value="1"/>
</dbReference>
<keyword evidence="2" id="KW-0378">Hydrolase</keyword>